<sequence>MQKIYAIGVGGSGAKCVEAAIFLHSLGLYGDNSELRILLVDADTSNGNSQRTGVNFRTTDDAQKAFGQGKSPLMSGQFFHYGTWNPLGDQVHNNNLAGVFNKQALRASAPPLAKLFDALYSPAEQTADLGVGFRGRPPIGSAVMSRLELDSLQQTQAGGWQQLFNNLTTDLGVGRGNDVVVHFFGSIFGGTGASGVPTLAKLISNQLKQDNLRVRIHASLLLPYFAFERPDDGDQTVFAETRFFALNTQAALQYLTEQSQGCFDSVYLIGDNAQTRYDSHTGGKNQENGAHFVELYAALAANHGFDQPMGETVAHYISRGDINSLIWTDLPDDEIAKLALSKGVRFAYAWFYNFSLELEAARKLGGKKFAKGAPWFQHFFALRAGEEDKPLVDNAQEVAKNDLLTAWAKKFLQWAQQVSSAHVNGEQLFQLKHLDDLKQNPGYREHLHQLIIDKEKSQAAQSGDRLDTIKNRLADEGKSYDKGVFGLAHALFDLL</sequence>
<reference evidence="1 2" key="2">
    <citation type="journal article" date="1996" name="DNA Res.">
        <title>Sequence analysis of the genome of the unicellular cyanobacterium Synechocystis sp. strain PCC6803. II. Sequence determination of the entire genome and assignment of potential protein-coding regions.</title>
        <authorList>
            <person name="Kaneko T."/>
            <person name="Sato S."/>
            <person name="Kotani H."/>
            <person name="Tanaka A."/>
            <person name="Asamizu E."/>
            <person name="Nakamura Y."/>
            <person name="Miyajima N."/>
            <person name="Hirosawa M."/>
            <person name="Sugiura M."/>
            <person name="Sasamoto S."/>
            <person name="Kimura T."/>
            <person name="Hosouchi T."/>
            <person name="Matsuno A."/>
            <person name="Muraki A."/>
            <person name="Nakazaki N."/>
            <person name="Naruo K."/>
            <person name="Okumura S."/>
            <person name="Shimpo S."/>
            <person name="Takeuchi C."/>
            <person name="Wada T."/>
            <person name="Watanabe A."/>
            <person name="Yamada M."/>
            <person name="Yasuda M."/>
            <person name="Tabata S."/>
        </authorList>
    </citation>
    <scope>NUCLEOTIDE SEQUENCE [LARGE SCALE GENOMIC DNA]</scope>
    <source>
        <strain evidence="2">ATCC 27184 / PCC 6803 / Kazusa</strain>
    </source>
</reference>
<dbReference type="STRING" id="1148.gene:10500573"/>
<dbReference type="PIR" id="S76889">
    <property type="entry name" value="S76889"/>
</dbReference>
<dbReference type="Proteomes" id="UP000001425">
    <property type="component" value="Chromosome"/>
</dbReference>
<dbReference type="InParanoid" id="P74683"/>
<dbReference type="IntAct" id="P74683">
    <property type="interactions" value="13"/>
</dbReference>
<accession>P74683</accession>
<dbReference type="PaxDb" id="1148-1653891"/>
<dbReference type="EnsemblBacteria" id="BAA18801">
    <property type="protein sequence ID" value="BAA18801"/>
    <property type="gene ID" value="BAA18801"/>
</dbReference>
<evidence type="ECO:0000313" key="1">
    <source>
        <dbReference type="EMBL" id="BAA18801.1"/>
    </source>
</evidence>
<keyword evidence="2" id="KW-1185">Reference proteome</keyword>
<dbReference type="eggNOG" id="COG0206">
    <property type="taxonomic scope" value="Bacteria"/>
</dbReference>
<gene>
    <name evidence="1" type="ordered locus">sll0445</name>
</gene>
<evidence type="ECO:0000313" key="2">
    <source>
        <dbReference type="Proteomes" id="UP000001425"/>
    </source>
</evidence>
<reference evidence="1 2" key="1">
    <citation type="journal article" date="1995" name="DNA Res.">
        <title>Sequence analysis of the genome of the unicellular cyanobacterium Synechocystis sp. strain PCC6803. I. Sequence features in the 1 Mb region from map positions 64% to 92% of the genome.</title>
        <authorList>
            <person name="Kaneko T."/>
            <person name="Tanaka A."/>
            <person name="Sato S."/>
            <person name="Kotani H."/>
            <person name="Sazuka T."/>
            <person name="Miyajima N."/>
            <person name="Sugiura M."/>
            <person name="Tabata S."/>
        </authorList>
    </citation>
    <scope>NUCLEOTIDE SEQUENCE [LARGE SCALE GENOMIC DNA]</scope>
    <source>
        <strain evidence="2">ATCC 27184 / PCC 6803 / Kazusa</strain>
    </source>
</reference>
<dbReference type="KEGG" id="syn:sll0445"/>
<dbReference type="EMBL" id="BA000022">
    <property type="protein sequence ID" value="BAA18801.1"/>
    <property type="molecule type" value="Genomic_DNA"/>
</dbReference>
<protein>
    <submittedName>
        <fullName evidence="1">Sll0445 protein</fullName>
    </submittedName>
</protein>
<dbReference type="AlphaFoldDB" id="P74683"/>
<name>P74683_SYNY3</name>
<proteinExistence type="predicted"/>
<organism evidence="1 2">
    <name type="scientific">Synechocystis sp. (strain ATCC 27184 / PCC 6803 / Kazusa)</name>
    <dbReference type="NCBI Taxonomy" id="1111708"/>
    <lineage>
        <taxon>Bacteria</taxon>
        <taxon>Bacillati</taxon>
        <taxon>Cyanobacteriota</taxon>
        <taxon>Cyanophyceae</taxon>
        <taxon>Synechococcales</taxon>
        <taxon>Merismopediaceae</taxon>
        <taxon>Synechocystis</taxon>
    </lineage>
</organism>